<dbReference type="AlphaFoldDB" id="A0A8M1K6E4"/>
<dbReference type="KEGG" id="char:122128771"/>
<evidence type="ECO:0000313" key="2">
    <source>
        <dbReference type="Proteomes" id="UP000515152"/>
    </source>
</evidence>
<name>A0A8M1K6E4_CLUHA</name>
<accession>A0A8M1K6E4</accession>
<feature type="region of interest" description="Disordered" evidence="1">
    <location>
        <begin position="59"/>
        <end position="98"/>
    </location>
</feature>
<protein>
    <submittedName>
        <fullName evidence="3">Uncharacterized protein si:ch73-6k14.2</fullName>
    </submittedName>
</protein>
<dbReference type="Proteomes" id="UP000515152">
    <property type="component" value="Chromosome 24"/>
</dbReference>
<dbReference type="OrthoDB" id="8916819at2759"/>
<dbReference type="RefSeq" id="XP_042559471.1">
    <property type="nucleotide sequence ID" value="XM_042703537.1"/>
</dbReference>
<sequence>MRPRRKQSTVSLLPTITEVQEGVPHIYHIHSLDDYMDTMRGLSQPSCYAYHGSINPQGCRTQSAKMPTRRQAKYPDMMSSSSSSSPLPPPATSASANPGQTLALVAASAESISLNMVPSRSDSRASWWPHQDPLSWLFTRSQGAAAAATASDAVSLV</sequence>
<organism evidence="2 3">
    <name type="scientific">Clupea harengus</name>
    <name type="common">Atlantic herring</name>
    <dbReference type="NCBI Taxonomy" id="7950"/>
    <lineage>
        <taxon>Eukaryota</taxon>
        <taxon>Metazoa</taxon>
        <taxon>Chordata</taxon>
        <taxon>Craniata</taxon>
        <taxon>Vertebrata</taxon>
        <taxon>Euteleostomi</taxon>
        <taxon>Actinopterygii</taxon>
        <taxon>Neopterygii</taxon>
        <taxon>Teleostei</taxon>
        <taxon>Clupei</taxon>
        <taxon>Clupeiformes</taxon>
        <taxon>Clupeoidei</taxon>
        <taxon>Clupeidae</taxon>
        <taxon>Clupea</taxon>
    </lineage>
</organism>
<evidence type="ECO:0000256" key="1">
    <source>
        <dbReference type="SAM" id="MobiDB-lite"/>
    </source>
</evidence>
<gene>
    <name evidence="3" type="primary">si:ch73-6k14.2</name>
</gene>
<proteinExistence type="predicted"/>
<reference evidence="3" key="1">
    <citation type="submission" date="2025-08" db="UniProtKB">
        <authorList>
            <consortium name="RefSeq"/>
        </authorList>
    </citation>
    <scope>IDENTIFICATION</scope>
</reference>
<evidence type="ECO:0000313" key="3">
    <source>
        <dbReference type="RefSeq" id="XP_042559471.1"/>
    </source>
</evidence>
<dbReference type="GeneID" id="122128771"/>
<keyword evidence="2" id="KW-1185">Reference proteome</keyword>